<evidence type="ECO:0000313" key="6">
    <source>
        <dbReference type="Proteomes" id="UP001152797"/>
    </source>
</evidence>
<reference evidence="4" key="2">
    <citation type="submission" date="2024-04" db="EMBL/GenBank/DDBJ databases">
        <authorList>
            <person name="Chen Y."/>
            <person name="Shah S."/>
            <person name="Dougan E. K."/>
            <person name="Thang M."/>
            <person name="Chan C."/>
        </authorList>
    </citation>
    <scope>NUCLEOTIDE SEQUENCE [LARGE SCALE GENOMIC DNA]</scope>
</reference>
<keyword evidence="6" id="KW-1185">Reference proteome</keyword>
<dbReference type="EMBL" id="CAMXCT030003458">
    <property type="protein sequence ID" value="CAL4791930.1"/>
    <property type="molecule type" value="Genomic_DNA"/>
</dbReference>
<keyword evidence="1" id="KW-0175">Coiled coil</keyword>
<organism evidence="3">
    <name type="scientific">Cladocopium goreaui</name>
    <dbReference type="NCBI Taxonomy" id="2562237"/>
    <lineage>
        <taxon>Eukaryota</taxon>
        <taxon>Sar</taxon>
        <taxon>Alveolata</taxon>
        <taxon>Dinophyceae</taxon>
        <taxon>Suessiales</taxon>
        <taxon>Symbiodiniaceae</taxon>
        <taxon>Cladocopium</taxon>
    </lineage>
</organism>
<protein>
    <submittedName>
        <fullName evidence="5">Modification methylase MspI</fullName>
    </submittedName>
</protein>
<reference evidence="3" key="1">
    <citation type="submission" date="2022-10" db="EMBL/GenBank/DDBJ databases">
        <authorList>
            <person name="Chen Y."/>
            <person name="Dougan E. K."/>
            <person name="Chan C."/>
            <person name="Rhodes N."/>
            <person name="Thang M."/>
        </authorList>
    </citation>
    <scope>NUCLEOTIDE SEQUENCE</scope>
</reference>
<accession>A0A9P1D8M0</accession>
<dbReference type="Proteomes" id="UP001152797">
    <property type="component" value="Unassembled WGS sequence"/>
</dbReference>
<feature type="coiled-coil region" evidence="1">
    <location>
        <begin position="876"/>
        <end position="921"/>
    </location>
</feature>
<evidence type="ECO:0000256" key="2">
    <source>
        <dbReference type="SAM" id="MobiDB-lite"/>
    </source>
</evidence>
<feature type="compositionally biased region" description="Basic and acidic residues" evidence="2">
    <location>
        <begin position="834"/>
        <end position="844"/>
    </location>
</feature>
<feature type="region of interest" description="Disordered" evidence="2">
    <location>
        <begin position="451"/>
        <end position="471"/>
    </location>
</feature>
<evidence type="ECO:0000256" key="1">
    <source>
        <dbReference type="SAM" id="Coils"/>
    </source>
</evidence>
<dbReference type="GO" id="GO:0032259">
    <property type="term" value="P:methylation"/>
    <property type="evidence" value="ECO:0007669"/>
    <property type="project" value="UniProtKB-KW"/>
</dbReference>
<keyword evidence="5" id="KW-0489">Methyltransferase</keyword>
<name>A0A9P1D8M0_9DINO</name>
<keyword evidence="5" id="KW-0808">Transferase</keyword>
<evidence type="ECO:0000313" key="3">
    <source>
        <dbReference type="EMBL" id="CAI4004618.1"/>
    </source>
</evidence>
<evidence type="ECO:0000313" key="5">
    <source>
        <dbReference type="EMBL" id="CAL4791930.1"/>
    </source>
</evidence>
<evidence type="ECO:0000313" key="4">
    <source>
        <dbReference type="EMBL" id="CAL1157993.1"/>
    </source>
</evidence>
<gene>
    <name evidence="3" type="ORF">C1SCF055_LOCUS30394</name>
</gene>
<comment type="caution">
    <text evidence="3">The sequence shown here is derived from an EMBL/GenBank/DDBJ whole genome shotgun (WGS) entry which is preliminary data.</text>
</comment>
<feature type="non-terminal residue" evidence="3">
    <location>
        <position position="1"/>
    </location>
</feature>
<dbReference type="GO" id="GO:0008168">
    <property type="term" value="F:methyltransferase activity"/>
    <property type="evidence" value="ECO:0007669"/>
    <property type="project" value="UniProtKB-KW"/>
</dbReference>
<dbReference type="EMBL" id="CAMXCT010003458">
    <property type="protein sequence ID" value="CAI4004618.1"/>
    <property type="molecule type" value="Genomic_DNA"/>
</dbReference>
<proteinExistence type="predicted"/>
<feature type="non-terminal residue" evidence="3">
    <location>
        <position position="1489"/>
    </location>
</feature>
<feature type="region of interest" description="Disordered" evidence="2">
    <location>
        <begin position="817"/>
        <end position="871"/>
    </location>
</feature>
<sequence>VHVERAIRWIGYRMQWQRIIDAKAVMGITRSRWLAVAVRAHSHVNTAPFPPWVFPQDHKIDHAQFLLPWNQKTLDALAITDEICRVASDPRKAGRTILAKSPEQVMQQRLYDTNMILPPFMARYGSQHELSDTHLNDHSYYGFFLAQPQLKHGGRLFHPAEIGLLHGAFDWMFVDDDLHHSWLVMGNSILPFHALIPLMHVINAFLPTKILPNQVLDQFIKYRLSTSTIQVTSMNGGALYTNEDHMPDGPFLESAQSLAGFVHAMDPLAVWLPRVGVASLKQCTGMSKQPQPEVSQPASVISVPSSIEPTVPFAVVLQAVITADAFEQSIMLQFLPQRTHGVIPPKAFDIAMSVLAFRSLLSAVLKAYEGGGGNTGAKHQNRMMQQSALASYLLEQGYELSWVTSTVDTLCNRFGLAKLQHVTAMPVGSQKMTALLALLKEASIAVPALPTPQTRKQAQGMPWQKPKKHKGDSMIDPSEYSFIPGFFQNQDTSPCAQLDTIRPQATGVAIASPAQSATWLTAQEKISSDELALLIVGKPPATTMQGVEITVPCHNRDGQMVLLHCHLFQLGTKDVTFQQGDPHMVMADKCALVALTLYKTDFTGEHWTDALQRTVPFIRQILDKEGLGEHVLSIWGRSFRNERAACSPLQALTLQVHCSVLEDKLPKLLAKSGFNKLYCTPKTADGRLDTTYRVLWLADSGQAAVYSAKVANSLGLVKGKKTLGLRFRASDFDSAWAVLCPGQPMPGQKAGELVFRVDGLPFGVTTTMIDTWAQKIKWNCQAVRALGPQAMLVRSDEQPPPGVVMFNTQAVLIRHLPPRTRQNAPLMVGPRSAKPKDATKDHNPDPWAAWQGPRLQAPPGPAAGNRSIDGPTETRLAAQDQKLQHIEKQLQTLAASSEQFAKQTEERFAAAEEREQRQSKQVAASMEAIRQDLDRSLHAAFHKSTQAMDERMAELKHLLISTKCPPPDNMEPCAAVDKLLAILTSFGNLGPEDMILTWGITNPTTIVSKSQRYEALIQEHNLDLFSASETVVECAVDIAYRRTQVQNGTPWTATQAKIKQVRRVKALYHRLCAAQNTNHYSKWNELHQEWQAILRSKAFGKSFVQWCQNMPELGPAPLAVPSAEYLHVMLQLLQHLTDIEIAFDAKLQKDRQAHARHLDRTYRGHATAYARIKEQTMPPVSQMKSQITEEAVVVPQPDGQLLAFCDNPKQFDMAATGEQLQLAQELSLGFQTAELWRRTGTFPVSLGRLAMARLQGPQTIHRAELMAVVKAHQEPTLAHTALEVYDILGNRQADEMAVATCKSFQPEVAQLCQDMYMDVQCDKLYLRSFLAYLLDLRRHFALLQADKTELTVHADLRANTAPEPRDILANWQVPYPRAAYDVGVTFLQYSAWGRPFADMVLQWMRQVEWPDTEEVDEKDPGISWIELVTSFVLWSKIMPPLKRKDLAGTDFLQCIDSLEQDCQLITLDRAHLGGSWTQALKQVAKGYAM</sequence>
<dbReference type="EMBL" id="CAMXCT020003458">
    <property type="protein sequence ID" value="CAL1157993.1"/>
    <property type="molecule type" value="Genomic_DNA"/>
</dbReference>